<protein>
    <submittedName>
        <fullName evidence="2">Uncharacterized protein</fullName>
    </submittedName>
</protein>
<feature type="compositionally biased region" description="Low complexity" evidence="1">
    <location>
        <begin position="19"/>
        <end position="28"/>
    </location>
</feature>
<gene>
    <name evidence="2" type="ORF">CLODIP_2_CD10034</name>
</gene>
<proteinExistence type="predicted"/>
<organism evidence="2 3">
    <name type="scientific">Cloeon dipterum</name>
    <dbReference type="NCBI Taxonomy" id="197152"/>
    <lineage>
        <taxon>Eukaryota</taxon>
        <taxon>Metazoa</taxon>
        <taxon>Ecdysozoa</taxon>
        <taxon>Arthropoda</taxon>
        <taxon>Hexapoda</taxon>
        <taxon>Insecta</taxon>
        <taxon>Pterygota</taxon>
        <taxon>Palaeoptera</taxon>
        <taxon>Ephemeroptera</taxon>
        <taxon>Pisciforma</taxon>
        <taxon>Baetidae</taxon>
        <taxon>Cloeon</taxon>
    </lineage>
</organism>
<dbReference type="AlphaFoldDB" id="A0A8S1E1Y5"/>
<name>A0A8S1E1Y5_9INSE</name>
<dbReference type="Proteomes" id="UP000494165">
    <property type="component" value="Unassembled WGS sequence"/>
</dbReference>
<reference evidence="2 3" key="1">
    <citation type="submission" date="2020-04" db="EMBL/GenBank/DDBJ databases">
        <authorList>
            <person name="Alioto T."/>
            <person name="Alioto T."/>
            <person name="Gomez Garrido J."/>
        </authorList>
    </citation>
    <scope>NUCLEOTIDE SEQUENCE [LARGE SCALE GENOMIC DNA]</scope>
</reference>
<dbReference type="OrthoDB" id="448455at2759"/>
<evidence type="ECO:0000313" key="3">
    <source>
        <dbReference type="Proteomes" id="UP000494165"/>
    </source>
</evidence>
<feature type="region of interest" description="Disordered" evidence="1">
    <location>
        <begin position="1"/>
        <end position="38"/>
    </location>
</feature>
<dbReference type="EMBL" id="CADEPI010000584">
    <property type="protein sequence ID" value="CAB3387501.1"/>
    <property type="molecule type" value="Genomic_DNA"/>
</dbReference>
<sequence length="75" mass="8273">MTDELDPGDFAAISRSRRPSPSGLPPLEGLDEPARPRSPRFLKNDLLLHEAVIKNDAEAVEAILKEPLDVNSRNN</sequence>
<comment type="caution">
    <text evidence="2">The sequence shown here is derived from an EMBL/GenBank/DDBJ whole genome shotgun (WGS) entry which is preliminary data.</text>
</comment>
<feature type="non-terminal residue" evidence="2">
    <location>
        <position position="1"/>
    </location>
</feature>
<evidence type="ECO:0000313" key="2">
    <source>
        <dbReference type="EMBL" id="CAB3387501.1"/>
    </source>
</evidence>
<accession>A0A8S1E1Y5</accession>
<keyword evidence="3" id="KW-1185">Reference proteome</keyword>
<evidence type="ECO:0000256" key="1">
    <source>
        <dbReference type="SAM" id="MobiDB-lite"/>
    </source>
</evidence>